<dbReference type="EMBL" id="FOWW01000001">
    <property type="protein sequence ID" value="SFP07563.1"/>
    <property type="molecule type" value="Genomic_DNA"/>
</dbReference>
<proteinExistence type="predicted"/>
<dbReference type="AlphaFoldDB" id="A0A1I5MDF9"/>
<gene>
    <name evidence="1" type="ORF">SAMN05421810_101882</name>
</gene>
<reference evidence="2" key="1">
    <citation type="submission" date="2016-10" db="EMBL/GenBank/DDBJ databases">
        <authorList>
            <person name="Varghese N."/>
            <person name="Submissions S."/>
        </authorList>
    </citation>
    <scope>NUCLEOTIDE SEQUENCE [LARGE SCALE GENOMIC DNA]</scope>
    <source>
        <strain evidence="2">CGMCC 4.5579</strain>
    </source>
</reference>
<sequence length="69" mass="7826">MKSPPRWRVAAQQRHVLVEERDGGAMLTGCGFLVWPNAYDARMVDPPICITCRYLYSEDDTGRADVRSP</sequence>
<organism evidence="1 2">
    <name type="scientific">Amycolatopsis arida</name>
    <dbReference type="NCBI Taxonomy" id="587909"/>
    <lineage>
        <taxon>Bacteria</taxon>
        <taxon>Bacillati</taxon>
        <taxon>Actinomycetota</taxon>
        <taxon>Actinomycetes</taxon>
        <taxon>Pseudonocardiales</taxon>
        <taxon>Pseudonocardiaceae</taxon>
        <taxon>Amycolatopsis</taxon>
    </lineage>
</organism>
<dbReference type="STRING" id="587909.SAMN05421810_101882"/>
<dbReference type="RefSeq" id="WP_134046162.1">
    <property type="nucleotide sequence ID" value="NZ_FOWW01000001.1"/>
</dbReference>
<evidence type="ECO:0000313" key="1">
    <source>
        <dbReference type="EMBL" id="SFP07563.1"/>
    </source>
</evidence>
<keyword evidence="2" id="KW-1185">Reference proteome</keyword>
<protein>
    <recommendedName>
        <fullName evidence="3">Zinc-finger</fullName>
    </recommendedName>
</protein>
<dbReference type="OrthoDB" id="3700728at2"/>
<dbReference type="Proteomes" id="UP000198727">
    <property type="component" value="Unassembled WGS sequence"/>
</dbReference>
<evidence type="ECO:0008006" key="3">
    <source>
        <dbReference type="Google" id="ProtNLM"/>
    </source>
</evidence>
<accession>A0A1I5MDF9</accession>
<name>A0A1I5MDF9_9PSEU</name>
<evidence type="ECO:0000313" key="2">
    <source>
        <dbReference type="Proteomes" id="UP000198727"/>
    </source>
</evidence>